<dbReference type="EMBL" id="JGDS01000067">
    <property type="protein sequence ID" value="EXZ71413.1"/>
    <property type="molecule type" value="Genomic_DNA"/>
</dbReference>
<gene>
    <name evidence="2" type="ORF">M123_4288</name>
</gene>
<accession>A0A016AQJ6</accession>
<dbReference type="AlphaFoldDB" id="A0A016AQJ6"/>
<keyword evidence="1" id="KW-0812">Transmembrane</keyword>
<organism evidence="2 3">
    <name type="scientific">Bacteroides fragilis str. 3976T8</name>
    <dbReference type="NCBI Taxonomy" id="1339314"/>
    <lineage>
        <taxon>Bacteria</taxon>
        <taxon>Pseudomonadati</taxon>
        <taxon>Bacteroidota</taxon>
        <taxon>Bacteroidia</taxon>
        <taxon>Bacteroidales</taxon>
        <taxon>Bacteroidaceae</taxon>
        <taxon>Bacteroides</taxon>
    </lineage>
</organism>
<keyword evidence="1" id="KW-0472">Membrane</keyword>
<proteinExistence type="predicted"/>
<protein>
    <submittedName>
        <fullName evidence="2">Uncharacterized protein</fullName>
    </submittedName>
</protein>
<comment type="caution">
    <text evidence="2">The sequence shown here is derived from an EMBL/GenBank/DDBJ whole genome shotgun (WGS) entry which is preliminary data.</text>
</comment>
<evidence type="ECO:0000256" key="1">
    <source>
        <dbReference type="SAM" id="Phobius"/>
    </source>
</evidence>
<reference evidence="2 3" key="1">
    <citation type="submission" date="2014-02" db="EMBL/GenBank/DDBJ databases">
        <authorList>
            <person name="Sears C."/>
            <person name="Carroll K."/>
            <person name="Sack B.R."/>
            <person name="Qadri F."/>
            <person name="Myers L.L."/>
            <person name="Chung G.-T."/>
            <person name="Escheverria P."/>
            <person name="Fraser C.M."/>
            <person name="Sadzewicz L."/>
            <person name="Shefchek K.A."/>
            <person name="Tallon L."/>
            <person name="Das S.P."/>
            <person name="Daugherty S."/>
            <person name="Mongodin E.F."/>
        </authorList>
    </citation>
    <scope>NUCLEOTIDE SEQUENCE [LARGE SCALE GENOMIC DNA]</scope>
    <source>
        <strain evidence="2 3">3976T8</strain>
    </source>
</reference>
<feature type="transmembrane region" description="Helical" evidence="1">
    <location>
        <begin position="20"/>
        <end position="37"/>
    </location>
</feature>
<keyword evidence="1" id="KW-1133">Transmembrane helix</keyword>
<evidence type="ECO:0000313" key="2">
    <source>
        <dbReference type="EMBL" id="EXZ71413.1"/>
    </source>
</evidence>
<sequence>MCRAPGQMRKGRMSGMCRIFIFFSLLISEYVFIFEIFL</sequence>
<evidence type="ECO:0000313" key="3">
    <source>
        <dbReference type="Proteomes" id="UP000020938"/>
    </source>
</evidence>
<name>A0A016AQJ6_BACFG</name>
<dbReference type="Proteomes" id="UP000020938">
    <property type="component" value="Unassembled WGS sequence"/>
</dbReference>